<gene>
    <name evidence="1" type="ORF">OUZ56_031746</name>
</gene>
<keyword evidence="2" id="KW-1185">Reference proteome</keyword>
<organism evidence="1 2">
    <name type="scientific">Daphnia magna</name>
    <dbReference type="NCBI Taxonomy" id="35525"/>
    <lineage>
        <taxon>Eukaryota</taxon>
        <taxon>Metazoa</taxon>
        <taxon>Ecdysozoa</taxon>
        <taxon>Arthropoda</taxon>
        <taxon>Crustacea</taxon>
        <taxon>Branchiopoda</taxon>
        <taxon>Diplostraca</taxon>
        <taxon>Cladocera</taxon>
        <taxon>Anomopoda</taxon>
        <taxon>Daphniidae</taxon>
        <taxon>Daphnia</taxon>
    </lineage>
</organism>
<protein>
    <submittedName>
        <fullName evidence="1">Uncharacterized protein</fullName>
    </submittedName>
</protein>
<dbReference type="EMBL" id="JAOYFB010000005">
    <property type="protein sequence ID" value="KAK4016781.1"/>
    <property type="molecule type" value="Genomic_DNA"/>
</dbReference>
<accession>A0ABQ9ZVJ6</accession>
<sequence>MIGVDPIALSNRFWTFFHHTVSSVLVGQRTQPGRDMRVVSLWLCIQPSFFVVLERLESSPVKKKSIATVRQPITFVAVFVETRNQFRSNCFLLSFVLHERFDPGERNKTKSTNQVGRMMAGRSRVVRSILVVYLFLLSTAPSLKWSGNVTLFTLFYMKVDPY</sequence>
<name>A0ABQ9ZVJ6_9CRUS</name>
<reference evidence="1 2" key="1">
    <citation type="journal article" date="2023" name="Nucleic Acids Res.">
        <title>The hologenome of Daphnia magna reveals possible DNA methylation and microbiome-mediated evolution of the host genome.</title>
        <authorList>
            <person name="Chaturvedi A."/>
            <person name="Li X."/>
            <person name="Dhandapani V."/>
            <person name="Marshall H."/>
            <person name="Kissane S."/>
            <person name="Cuenca-Cambronero M."/>
            <person name="Asole G."/>
            <person name="Calvet F."/>
            <person name="Ruiz-Romero M."/>
            <person name="Marangio P."/>
            <person name="Guigo R."/>
            <person name="Rago D."/>
            <person name="Mirbahai L."/>
            <person name="Eastwood N."/>
            <person name="Colbourne J.K."/>
            <person name="Zhou J."/>
            <person name="Mallon E."/>
            <person name="Orsini L."/>
        </authorList>
    </citation>
    <scope>NUCLEOTIDE SEQUENCE [LARGE SCALE GENOMIC DNA]</scope>
    <source>
        <strain evidence="1">LRV0_1</strain>
    </source>
</reference>
<dbReference type="Proteomes" id="UP001234178">
    <property type="component" value="Unassembled WGS sequence"/>
</dbReference>
<evidence type="ECO:0000313" key="1">
    <source>
        <dbReference type="EMBL" id="KAK4016781.1"/>
    </source>
</evidence>
<comment type="caution">
    <text evidence="1">The sequence shown here is derived from an EMBL/GenBank/DDBJ whole genome shotgun (WGS) entry which is preliminary data.</text>
</comment>
<evidence type="ECO:0000313" key="2">
    <source>
        <dbReference type="Proteomes" id="UP001234178"/>
    </source>
</evidence>
<proteinExistence type="predicted"/>